<dbReference type="NCBIfam" id="TIGR01068">
    <property type="entry name" value="thioredoxin"/>
    <property type="match status" value="1"/>
</dbReference>
<dbReference type="Pfam" id="PF14559">
    <property type="entry name" value="TPR_19"/>
    <property type="match status" value="1"/>
</dbReference>
<evidence type="ECO:0000256" key="3">
    <source>
        <dbReference type="ARBA" id="ARBA00022982"/>
    </source>
</evidence>
<dbReference type="PROSITE" id="PS51352">
    <property type="entry name" value="THIOREDOXIN_2"/>
    <property type="match status" value="1"/>
</dbReference>
<reference evidence="8" key="1">
    <citation type="journal article" date="2014" name="Int. J. Syst. Evol. Microbiol.">
        <title>Complete genome sequence of Corynebacterium casei LMG S-19264T (=DSM 44701T), isolated from a smear-ripened cheese.</title>
        <authorList>
            <consortium name="US DOE Joint Genome Institute (JGI-PGF)"/>
            <person name="Walter F."/>
            <person name="Albersmeier A."/>
            <person name="Kalinowski J."/>
            <person name="Ruckert C."/>
        </authorList>
    </citation>
    <scope>NUCLEOTIDE SEQUENCE</scope>
    <source>
        <strain evidence="8">CGMCC 1.12181</strain>
    </source>
</reference>
<evidence type="ECO:0000256" key="6">
    <source>
        <dbReference type="NCBIfam" id="TIGR01068"/>
    </source>
</evidence>
<evidence type="ECO:0000313" key="8">
    <source>
        <dbReference type="EMBL" id="GGG00318.1"/>
    </source>
</evidence>
<keyword evidence="4" id="KW-1015">Disulfide bond</keyword>
<dbReference type="EMBL" id="BMEO01000011">
    <property type="protein sequence ID" value="GGG00318.1"/>
    <property type="molecule type" value="Genomic_DNA"/>
</dbReference>
<dbReference type="Pfam" id="PF00085">
    <property type="entry name" value="Thioredoxin"/>
    <property type="match status" value="1"/>
</dbReference>
<gene>
    <name evidence="8" type="primary">trx</name>
    <name evidence="8" type="ORF">GCM10011365_21930</name>
</gene>
<dbReference type="InterPro" id="IPR011990">
    <property type="entry name" value="TPR-like_helical_dom_sf"/>
</dbReference>
<dbReference type="GO" id="GO:0006950">
    <property type="term" value="P:response to stress"/>
    <property type="evidence" value="ECO:0007669"/>
    <property type="project" value="UniProtKB-ARBA"/>
</dbReference>
<dbReference type="InterPro" id="IPR036249">
    <property type="entry name" value="Thioredoxin-like_sf"/>
</dbReference>
<dbReference type="AlphaFoldDB" id="A0A917CWN2"/>
<evidence type="ECO:0000313" key="9">
    <source>
        <dbReference type="Proteomes" id="UP000605253"/>
    </source>
</evidence>
<evidence type="ECO:0000259" key="7">
    <source>
        <dbReference type="PROSITE" id="PS51352"/>
    </source>
</evidence>
<dbReference type="GO" id="GO:0015035">
    <property type="term" value="F:protein-disulfide reductase activity"/>
    <property type="evidence" value="ECO:0007669"/>
    <property type="project" value="UniProtKB-UniRule"/>
</dbReference>
<dbReference type="InterPro" id="IPR013766">
    <property type="entry name" value="Thioredoxin_domain"/>
</dbReference>
<dbReference type="InterPro" id="IPR005746">
    <property type="entry name" value="Thioredoxin"/>
</dbReference>
<dbReference type="GO" id="GO:0045454">
    <property type="term" value="P:cell redox homeostasis"/>
    <property type="evidence" value="ECO:0007669"/>
    <property type="project" value="TreeGrafter"/>
</dbReference>
<organism evidence="8 9">
    <name type="scientific">Marinicella pacifica</name>
    <dbReference type="NCBI Taxonomy" id="1171543"/>
    <lineage>
        <taxon>Bacteria</taxon>
        <taxon>Pseudomonadati</taxon>
        <taxon>Pseudomonadota</taxon>
        <taxon>Gammaproteobacteria</taxon>
        <taxon>Lysobacterales</taxon>
        <taxon>Marinicellaceae</taxon>
        <taxon>Marinicella</taxon>
    </lineage>
</organism>
<dbReference type="Gene3D" id="3.40.30.10">
    <property type="entry name" value="Glutaredoxin"/>
    <property type="match status" value="1"/>
</dbReference>
<keyword evidence="5" id="KW-0676">Redox-active center</keyword>
<dbReference type="SUPFAM" id="SSF52833">
    <property type="entry name" value="Thioredoxin-like"/>
    <property type="match status" value="1"/>
</dbReference>
<dbReference type="PROSITE" id="PS00194">
    <property type="entry name" value="THIOREDOXIN_1"/>
    <property type="match status" value="1"/>
</dbReference>
<reference evidence="8" key="2">
    <citation type="submission" date="2020-09" db="EMBL/GenBank/DDBJ databases">
        <authorList>
            <person name="Sun Q."/>
            <person name="Zhou Y."/>
        </authorList>
    </citation>
    <scope>NUCLEOTIDE SEQUENCE</scope>
    <source>
        <strain evidence="8">CGMCC 1.12181</strain>
    </source>
</reference>
<proteinExistence type="inferred from homology"/>
<sequence length="270" mass="30793">MENMNNNIIDVTADSFVKAVIEQSQQKPVLVDFWADWCEPCKNLMPLLQQLAEKYPDDFVLAKVNTDQEQQLAMQVGIQSLPTVVLIKNGEIADSFTGLKPAGELEQWLLPHLDVTTDETEEPEIVEDTEVTRLIAEQNYPAALAQLKDIPKEQAIWQMMEVYLLMGDTEQAQQLLDELTDEQRKQPQADIIAARIQLEQIELDGREDLLAIKNKINQGATEQAAEELLDKLAENPQDDVVKQLLIQSFALMTDRSQINRYRRRMSSLVF</sequence>
<protein>
    <recommendedName>
        <fullName evidence="6">Thioredoxin</fullName>
    </recommendedName>
</protein>
<dbReference type="InterPro" id="IPR017937">
    <property type="entry name" value="Thioredoxin_CS"/>
</dbReference>
<evidence type="ECO:0000256" key="2">
    <source>
        <dbReference type="ARBA" id="ARBA00022448"/>
    </source>
</evidence>
<evidence type="ECO:0000256" key="5">
    <source>
        <dbReference type="ARBA" id="ARBA00023284"/>
    </source>
</evidence>
<feature type="domain" description="Thioredoxin" evidence="7">
    <location>
        <begin position="1"/>
        <end position="114"/>
    </location>
</feature>
<comment type="caution">
    <text evidence="8">The sequence shown here is derived from an EMBL/GenBank/DDBJ whole genome shotgun (WGS) entry which is preliminary data.</text>
</comment>
<evidence type="ECO:0000256" key="4">
    <source>
        <dbReference type="ARBA" id="ARBA00023157"/>
    </source>
</evidence>
<dbReference type="Gene3D" id="1.25.40.10">
    <property type="entry name" value="Tetratricopeptide repeat domain"/>
    <property type="match status" value="1"/>
</dbReference>
<dbReference type="FunFam" id="3.40.30.10:FF:000001">
    <property type="entry name" value="Thioredoxin"/>
    <property type="match status" value="1"/>
</dbReference>
<dbReference type="PANTHER" id="PTHR43601:SF3">
    <property type="entry name" value="THIOREDOXIN, MITOCHONDRIAL"/>
    <property type="match status" value="1"/>
</dbReference>
<dbReference type="CDD" id="cd02956">
    <property type="entry name" value="ybbN"/>
    <property type="match status" value="1"/>
</dbReference>
<comment type="similarity">
    <text evidence="1">Belongs to the thioredoxin family.</text>
</comment>
<dbReference type="PRINTS" id="PR00421">
    <property type="entry name" value="THIOREDOXIN"/>
</dbReference>
<dbReference type="Pfam" id="PF14561">
    <property type="entry name" value="TPR_20"/>
    <property type="match status" value="1"/>
</dbReference>
<dbReference type="PANTHER" id="PTHR43601">
    <property type="entry name" value="THIOREDOXIN, MITOCHONDRIAL"/>
    <property type="match status" value="1"/>
</dbReference>
<keyword evidence="9" id="KW-1185">Reference proteome</keyword>
<dbReference type="Proteomes" id="UP000605253">
    <property type="component" value="Unassembled WGS sequence"/>
</dbReference>
<keyword evidence="2" id="KW-0813">Transport</keyword>
<name>A0A917CWN2_9GAMM</name>
<keyword evidence="3" id="KW-0249">Electron transport</keyword>
<evidence type="ECO:0000256" key="1">
    <source>
        <dbReference type="ARBA" id="ARBA00008987"/>
    </source>
</evidence>
<accession>A0A917CWN2</accession>